<comment type="cofactor">
    <cofactor evidence="18">
        <name>Ca(2+)</name>
        <dbReference type="ChEBI" id="CHEBI:29108"/>
    </cofactor>
    <text evidence="18">Binds 1 Ca(2+) ion per monomer. In the dimeric form the Ca(2+) is bound by different amino acids with binding of each Ca(2+) shared with ligands coming from each monomer. The Ca(2+) ion may have a role in catalysis.</text>
</comment>
<keyword evidence="8" id="KW-1134">Transmembrane beta strand</keyword>
<proteinExistence type="inferred from homology"/>
<dbReference type="EMBL" id="JAIMJA010000003">
    <property type="protein sequence ID" value="MCE2593946.1"/>
    <property type="molecule type" value="Genomic_DNA"/>
</dbReference>
<keyword evidence="16" id="KW-0472">Membrane</keyword>
<keyword evidence="10 18" id="KW-0479">Metal-binding</keyword>
<evidence type="ECO:0000256" key="10">
    <source>
        <dbReference type="ARBA" id="ARBA00022723"/>
    </source>
</evidence>
<keyword evidence="15 18" id="KW-0443">Lipid metabolism</keyword>
<dbReference type="Gene3D" id="2.40.230.10">
    <property type="entry name" value="Phospholipase A1"/>
    <property type="match status" value="1"/>
</dbReference>
<evidence type="ECO:0000256" key="8">
    <source>
        <dbReference type="ARBA" id="ARBA00022452"/>
    </source>
</evidence>
<dbReference type="CDD" id="cd00541">
    <property type="entry name" value="OMPLA"/>
    <property type="match status" value="1"/>
</dbReference>
<evidence type="ECO:0000256" key="6">
    <source>
        <dbReference type="ARBA" id="ARBA00013278"/>
    </source>
</evidence>
<comment type="function">
    <text evidence="18">Hydrolysis of phosphatidylcholine with phospholipase A2 (EC 3.1.1.4) and phospholipase A1 (EC 3.1.1.32) activities.</text>
</comment>
<dbReference type="PANTHER" id="PTHR40457">
    <property type="entry name" value="PHOSPHOLIPASE A1"/>
    <property type="match status" value="1"/>
</dbReference>
<dbReference type="Pfam" id="PF02253">
    <property type="entry name" value="PLA1"/>
    <property type="match status" value="1"/>
</dbReference>
<keyword evidence="9" id="KW-0812">Transmembrane</keyword>
<evidence type="ECO:0000256" key="7">
    <source>
        <dbReference type="ARBA" id="ARBA00021726"/>
    </source>
</evidence>
<dbReference type="InterPro" id="IPR036541">
    <property type="entry name" value="PLipase_A1_sf"/>
</dbReference>
<comment type="catalytic activity">
    <reaction evidence="1 18">
        <text>a 1,2-diacyl-sn-glycero-3-phosphocholine + H2O = a 2-acyl-sn-glycero-3-phosphocholine + a fatty acid + H(+)</text>
        <dbReference type="Rhea" id="RHEA:18689"/>
        <dbReference type="ChEBI" id="CHEBI:15377"/>
        <dbReference type="ChEBI" id="CHEBI:15378"/>
        <dbReference type="ChEBI" id="CHEBI:28868"/>
        <dbReference type="ChEBI" id="CHEBI:57643"/>
        <dbReference type="ChEBI" id="CHEBI:57875"/>
        <dbReference type="EC" id="3.1.1.32"/>
    </reaction>
</comment>
<evidence type="ECO:0000256" key="2">
    <source>
        <dbReference type="ARBA" id="ARBA00001604"/>
    </source>
</evidence>
<evidence type="ECO:0000256" key="1">
    <source>
        <dbReference type="ARBA" id="ARBA00000111"/>
    </source>
</evidence>
<evidence type="ECO:0000256" key="18">
    <source>
        <dbReference type="RuleBase" id="RU366027"/>
    </source>
</evidence>
<protein>
    <recommendedName>
        <fullName evidence="7 18">Phospholipase A1</fullName>
        <ecNumber evidence="5 18">3.1.1.32</ecNumber>
        <ecNumber evidence="6 18">3.1.1.4</ecNumber>
    </recommendedName>
    <alternativeName>
        <fullName evidence="18">Phosphatidylcholine 1-acylhydrolase</fullName>
    </alternativeName>
</protein>
<keyword evidence="20" id="KW-1185">Reference proteome</keyword>
<comment type="catalytic activity">
    <reaction evidence="2 18">
        <text>a 1,2-diacyl-sn-glycero-3-phosphocholine + H2O = a 1-acyl-sn-glycero-3-phosphocholine + a fatty acid + H(+)</text>
        <dbReference type="Rhea" id="RHEA:15801"/>
        <dbReference type="ChEBI" id="CHEBI:15377"/>
        <dbReference type="ChEBI" id="CHEBI:15378"/>
        <dbReference type="ChEBI" id="CHEBI:28868"/>
        <dbReference type="ChEBI" id="CHEBI:57643"/>
        <dbReference type="ChEBI" id="CHEBI:58168"/>
        <dbReference type="EC" id="3.1.1.4"/>
    </reaction>
</comment>
<evidence type="ECO:0000313" key="19">
    <source>
        <dbReference type="EMBL" id="MCE2593946.1"/>
    </source>
</evidence>
<evidence type="ECO:0000256" key="4">
    <source>
        <dbReference type="ARBA" id="ARBA00011702"/>
    </source>
</evidence>
<evidence type="ECO:0000256" key="16">
    <source>
        <dbReference type="ARBA" id="ARBA00023136"/>
    </source>
</evidence>
<feature type="signal peptide" evidence="18">
    <location>
        <begin position="1"/>
        <end position="17"/>
    </location>
</feature>
<gene>
    <name evidence="19" type="ORF">K6Y31_03850</name>
</gene>
<comment type="subunit">
    <text evidence="4 18">Homodimer; dimerization is reversible, and the dimeric form is the active one.</text>
</comment>
<keyword evidence="11 18" id="KW-0732">Signal</keyword>
<comment type="subcellular location">
    <subcellularLocation>
        <location evidence="18">Cell outer membrane</location>
        <topology evidence="18">Multi-pass membrane protein</topology>
    </subcellularLocation>
    <text evidence="18">One of the very few enzymes located there.</text>
</comment>
<dbReference type="InterPro" id="IPR003187">
    <property type="entry name" value="PLipase_A1"/>
</dbReference>
<dbReference type="EC" id="3.1.1.4" evidence="6 18"/>
<evidence type="ECO:0000256" key="3">
    <source>
        <dbReference type="ARBA" id="ARBA00010525"/>
    </source>
</evidence>
<comment type="caution">
    <text evidence="19">The sequence shown here is derived from an EMBL/GenBank/DDBJ whole genome shotgun (WGS) entry which is preliminary data.</text>
</comment>
<evidence type="ECO:0000256" key="17">
    <source>
        <dbReference type="ARBA" id="ARBA00023237"/>
    </source>
</evidence>
<keyword evidence="14 18" id="KW-0442">Lipid degradation</keyword>
<name>A0ABS8W871_9GAMM</name>
<dbReference type="PANTHER" id="PTHR40457:SF1">
    <property type="entry name" value="PHOSPHOLIPASE A1"/>
    <property type="match status" value="1"/>
</dbReference>
<evidence type="ECO:0000256" key="11">
    <source>
        <dbReference type="ARBA" id="ARBA00022729"/>
    </source>
</evidence>
<dbReference type="Proteomes" id="UP001201273">
    <property type="component" value="Unassembled WGS sequence"/>
</dbReference>
<keyword evidence="17 18" id="KW-0998">Cell outer membrane</keyword>
<accession>A0ABS8W871</accession>
<keyword evidence="12 18" id="KW-0378">Hydrolase</keyword>
<dbReference type="PRINTS" id="PR01486">
    <property type="entry name" value="PHPHLIPASEA1"/>
</dbReference>
<dbReference type="RefSeq" id="WP_233051530.1">
    <property type="nucleotide sequence ID" value="NZ_JAIMJA010000003.1"/>
</dbReference>
<reference evidence="19 20" key="1">
    <citation type="journal article" date="2022" name="Environ. Microbiol. Rep.">
        <title>Eco-phylogenetic analyses reveal divergent evolution of vitamin B12 metabolism in the marine bacterial family 'Psychromonadaceae'.</title>
        <authorList>
            <person name="Jin X."/>
            <person name="Yang Y."/>
            <person name="Cao H."/>
            <person name="Gao B."/>
            <person name="Zhao Z."/>
        </authorList>
    </citation>
    <scope>NUCLEOTIDE SEQUENCE [LARGE SCALE GENOMIC DNA]</scope>
    <source>
        <strain evidence="19 20">MKS20</strain>
    </source>
</reference>
<evidence type="ECO:0000256" key="9">
    <source>
        <dbReference type="ARBA" id="ARBA00022692"/>
    </source>
</evidence>
<feature type="chain" id="PRO_5044987420" description="Phospholipase A1" evidence="18">
    <location>
        <begin position="18"/>
        <end position="290"/>
    </location>
</feature>
<evidence type="ECO:0000256" key="5">
    <source>
        <dbReference type="ARBA" id="ARBA00013179"/>
    </source>
</evidence>
<evidence type="ECO:0000256" key="15">
    <source>
        <dbReference type="ARBA" id="ARBA00023098"/>
    </source>
</evidence>
<comment type="similarity">
    <text evidence="3 18">Belongs to the phospholipase A1 family.</text>
</comment>
<organism evidence="19 20">
    <name type="scientific">Motilimonas cestriensis</name>
    <dbReference type="NCBI Taxonomy" id="2742685"/>
    <lineage>
        <taxon>Bacteria</taxon>
        <taxon>Pseudomonadati</taxon>
        <taxon>Pseudomonadota</taxon>
        <taxon>Gammaproteobacteria</taxon>
        <taxon>Alteromonadales</taxon>
        <taxon>Alteromonadales genera incertae sedis</taxon>
        <taxon>Motilimonas</taxon>
    </lineage>
</organism>
<dbReference type="SUPFAM" id="SSF56931">
    <property type="entry name" value="Outer membrane phospholipase A (OMPLA)"/>
    <property type="match status" value="1"/>
</dbReference>
<evidence type="ECO:0000256" key="13">
    <source>
        <dbReference type="ARBA" id="ARBA00022837"/>
    </source>
</evidence>
<evidence type="ECO:0000256" key="12">
    <source>
        <dbReference type="ARBA" id="ARBA00022801"/>
    </source>
</evidence>
<evidence type="ECO:0000313" key="20">
    <source>
        <dbReference type="Proteomes" id="UP001201273"/>
    </source>
</evidence>
<sequence length="290" mass="32925">MKYLLLAAAMLSFAVVAEQVSETEQDQANSALEKRLDDERKTYDNPFVITPHKPTYLLLGNYNDKLSAEHYANYGELQDVEVKFQFSFKMPVWSAQSQYGPSLLFAYSQASYWQAYNKAESSPFRETNYEPEAFLSWRPNYELGAGWSVQVAQIGFVHQSNGRSEPLSRSWNRIKASVTLERGNLGLAIVPWLRIPEDREEDNNHDITDYLGHGKVLAAYKWGGQTFSLMSRNNIESGFSKGAIEGSWSFPLSTRVKGYVQFFSGYGGNLIEYDHYNNTVGIGIALTDWL</sequence>
<evidence type="ECO:0000256" key="14">
    <source>
        <dbReference type="ARBA" id="ARBA00022963"/>
    </source>
</evidence>
<dbReference type="EC" id="3.1.1.32" evidence="5 18"/>
<keyword evidence="13 18" id="KW-0106">Calcium</keyword>